<dbReference type="EMBL" id="CAKOFQ010008063">
    <property type="protein sequence ID" value="CAH2011341.1"/>
    <property type="molecule type" value="Genomic_DNA"/>
</dbReference>
<feature type="region of interest" description="Disordered" evidence="1">
    <location>
        <begin position="182"/>
        <end position="254"/>
    </location>
</feature>
<evidence type="ECO:0000313" key="2">
    <source>
        <dbReference type="EMBL" id="CAH2003204.1"/>
    </source>
</evidence>
<evidence type="ECO:0000313" key="4">
    <source>
        <dbReference type="Proteomes" id="UP001152888"/>
    </source>
</evidence>
<name>A0A9P0PXZ4_ACAOB</name>
<dbReference type="PANTHER" id="PTHR34239">
    <property type="entry name" value="APPLE DOMAIN-CONTAINING PROTEIN"/>
    <property type="match status" value="1"/>
</dbReference>
<keyword evidence="4" id="KW-1185">Reference proteome</keyword>
<gene>
    <name evidence="2" type="ORF">ACAOBT_LOCUS27265</name>
    <name evidence="3" type="ORF">ACAOBT_LOCUS32132</name>
</gene>
<feature type="compositionally biased region" description="Polar residues" evidence="1">
    <location>
        <begin position="184"/>
        <end position="215"/>
    </location>
</feature>
<organism evidence="2 4">
    <name type="scientific">Acanthoscelides obtectus</name>
    <name type="common">Bean weevil</name>
    <name type="synonym">Bruchus obtectus</name>
    <dbReference type="NCBI Taxonomy" id="200917"/>
    <lineage>
        <taxon>Eukaryota</taxon>
        <taxon>Metazoa</taxon>
        <taxon>Ecdysozoa</taxon>
        <taxon>Arthropoda</taxon>
        <taxon>Hexapoda</taxon>
        <taxon>Insecta</taxon>
        <taxon>Pterygota</taxon>
        <taxon>Neoptera</taxon>
        <taxon>Endopterygota</taxon>
        <taxon>Coleoptera</taxon>
        <taxon>Polyphaga</taxon>
        <taxon>Cucujiformia</taxon>
        <taxon>Chrysomeloidea</taxon>
        <taxon>Chrysomelidae</taxon>
        <taxon>Bruchinae</taxon>
        <taxon>Bruchini</taxon>
        <taxon>Acanthoscelides</taxon>
    </lineage>
</organism>
<dbReference type="AlphaFoldDB" id="A0A9P0PXZ4"/>
<evidence type="ECO:0000256" key="1">
    <source>
        <dbReference type="SAM" id="MobiDB-lite"/>
    </source>
</evidence>
<dbReference type="EMBL" id="CAKOFQ010007531">
    <property type="protein sequence ID" value="CAH2003204.1"/>
    <property type="molecule type" value="Genomic_DNA"/>
</dbReference>
<accession>A0A9P0PXZ4</accession>
<reference evidence="2" key="1">
    <citation type="submission" date="2022-03" db="EMBL/GenBank/DDBJ databases">
        <authorList>
            <person name="Sayadi A."/>
        </authorList>
    </citation>
    <scope>NUCLEOTIDE SEQUENCE</scope>
</reference>
<sequence length="254" mass="28314">MIGDDPNKGQDDLITLHDQIVSRWRIILAKGLKKSESLALLGDYNPPKNLPTLTPPKLNPEVRAALPKQNITTDSSNIEVQNQLGRGLSALGTSLTLSLSQLNRLPENIRTDLLKGLSDAGKIFANLFHRVSVTRKNLIIPCLKNMKDLADSTEPSEFLFGGNLSDKLNTVKTLECVNKELKLPSTSKQPSSRGQNRGSQLKATSASRNLNSYYPTSRLGETGPYKGQTSRNYHKETYKKSQWNRQKDKIPKKY</sequence>
<evidence type="ECO:0000313" key="3">
    <source>
        <dbReference type="EMBL" id="CAH2011341.1"/>
    </source>
</evidence>
<dbReference type="Proteomes" id="UP001152888">
    <property type="component" value="Unassembled WGS sequence"/>
</dbReference>
<dbReference type="PANTHER" id="PTHR34239:SF2">
    <property type="entry name" value="TRANSPOSABLE ELEMENT P TRANSPOSASE_THAP9 CONSERVED DOMAIN-CONTAINING PROTEIN"/>
    <property type="match status" value="1"/>
</dbReference>
<proteinExistence type="predicted"/>
<protein>
    <submittedName>
        <fullName evidence="2">Uncharacterized protein</fullName>
    </submittedName>
</protein>
<feature type="compositionally biased region" description="Basic and acidic residues" evidence="1">
    <location>
        <begin position="233"/>
        <end position="254"/>
    </location>
</feature>
<dbReference type="OrthoDB" id="6775330at2759"/>
<comment type="caution">
    <text evidence="2">The sequence shown here is derived from an EMBL/GenBank/DDBJ whole genome shotgun (WGS) entry which is preliminary data.</text>
</comment>